<gene>
    <name evidence="2" type="ORF">COU14_00210</name>
</gene>
<protein>
    <submittedName>
        <fullName evidence="2">Uncharacterized protein</fullName>
    </submittedName>
</protein>
<evidence type="ECO:0000313" key="3">
    <source>
        <dbReference type="Proteomes" id="UP000229612"/>
    </source>
</evidence>
<evidence type="ECO:0000313" key="2">
    <source>
        <dbReference type="EMBL" id="PIR86195.1"/>
    </source>
</evidence>
<dbReference type="Proteomes" id="UP000229612">
    <property type="component" value="Unassembled WGS sequence"/>
</dbReference>
<name>A0A2H0UK94_9BACT</name>
<reference evidence="3" key="1">
    <citation type="submission" date="2017-09" db="EMBL/GenBank/DDBJ databases">
        <title>Depth-based differentiation of microbial function through sediment-hosted aquifers and enrichment of novel symbionts in the deep terrestrial subsurface.</title>
        <authorList>
            <person name="Probst A.J."/>
            <person name="Ladd B."/>
            <person name="Jarett J.K."/>
            <person name="Geller-Mcgrath D.E."/>
            <person name="Sieber C.M.K."/>
            <person name="Emerson J.B."/>
            <person name="Anantharaman K."/>
            <person name="Thomas B.C."/>
            <person name="Malmstrom R."/>
            <person name="Stieglmeier M."/>
            <person name="Klingl A."/>
            <person name="Woyke T."/>
            <person name="Ryan C.M."/>
            <person name="Banfield J.F."/>
        </authorList>
    </citation>
    <scope>NUCLEOTIDE SEQUENCE [LARGE SCALE GENOMIC DNA]</scope>
</reference>
<proteinExistence type="predicted"/>
<comment type="caution">
    <text evidence="2">The sequence shown here is derived from an EMBL/GenBank/DDBJ whole genome shotgun (WGS) entry which is preliminary data.</text>
</comment>
<dbReference type="EMBL" id="PFBG01000003">
    <property type="protein sequence ID" value="PIR86195.1"/>
    <property type="molecule type" value="Genomic_DNA"/>
</dbReference>
<feature type="transmembrane region" description="Helical" evidence="1">
    <location>
        <begin position="9"/>
        <end position="33"/>
    </location>
</feature>
<accession>A0A2H0UK94</accession>
<evidence type="ECO:0000256" key="1">
    <source>
        <dbReference type="SAM" id="Phobius"/>
    </source>
</evidence>
<dbReference type="AlphaFoldDB" id="A0A2H0UK94"/>
<keyword evidence="1" id="KW-1133">Transmembrane helix</keyword>
<keyword evidence="1" id="KW-0812">Transmembrane</keyword>
<sequence length="92" mass="10583">MTEILQANIFFFITAMSVVVFTIFLCIAMYFVIKILSSVRNITERIDESSEVIADDIQQLRTYIVEGSLISQIIGLFIKSKRSRKKQTEDVD</sequence>
<organism evidence="2 3">
    <name type="scientific">Candidatus Kaiserbacteria bacterium CG10_big_fil_rev_8_21_14_0_10_44_10</name>
    <dbReference type="NCBI Taxonomy" id="1974606"/>
    <lineage>
        <taxon>Bacteria</taxon>
        <taxon>Candidatus Kaiseribacteriota</taxon>
    </lineage>
</organism>
<keyword evidence="1" id="KW-0472">Membrane</keyword>